<feature type="domain" description="AAA-type ATPase N-terminal" evidence="2">
    <location>
        <begin position="38"/>
        <end position="107"/>
    </location>
</feature>
<sequence length="300" mass="34220">MIAWENLNLPSPKTIISAAASVATTAFLCRTVSADLPPDELHAYFSSCLRNLSDRLSSQSTVVIEEFSNPLTPNQVLDAASLYLATKISPSTRRIKANTAHRKRTLVCDRQELGDRRPIQWRQIQMDPAQYHRDSVLHQYLPNVLNKAEEIQRGKREIKLYTVDYNGTDYWSCVSLDHLWSSDKVEMDPDAKKALVDDLDRFCRRKEYYKRVGKAWKRGEPLEYGAKVEEGNEKDHPLFQDVGQLLTQVQVTPAEVAVEPMKMDDAEIALLGFLEFLQSKRRDLHGASLCYCMEVKSSVI</sequence>
<dbReference type="Pfam" id="PF25568">
    <property type="entry name" value="AAA_lid_At3g28540"/>
    <property type="match status" value="1"/>
</dbReference>
<dbReference type="AlphaFoldDB" id="A0AAD3RZ73"/>
<evidence type="ECO:0000313" key="4">
    <source>
        <dbReference type="EMBL" id="GMH01446.1"/>
    </source>
</evidence>
<organism evidence="4 5">
    <name type="scientific">Nepenthes gracilis</name>
    <name type="common">Slender pitcher plant</name>
    <dbReference type="NCBI Taxonomy" id="150966"/>
    <lineage>
        <taxon>Eukaryota</taxon>
        <taxon>Viridiplantae</taxon>
        <taxon>Streptophyta</taxon>
        <taxon>Embryophyta</taxon>
        <taxon>Tracheophyta</taxon>
        <taxon>Spermatophyta</taxon>
        <taxon>Magnoliopsida</taxon>
        <taxon>eudicotyledons</taxon>
        <taxon>Gunneridae</taxon>
        <taxon>Pentapetalae</taxon>
        <taxon>Caryophyllales</taxon>
        <taxon>Nepenthaceae</taxon>
        <taxon>Nepenthes</taxon>
    </lineage>
</organism>
<reference evidence="4" key="1">
    <citation type="submission" date="2023-05" db="EMBL/GenBank/DDBJ databases">
        <title>Nepenthes gracilis genome sequencing.</title>
        <authorList>
            <person name="Fukushima K."/>
        </authorList>
    </citation>
    <scope>NUCLEOTIDE SEQUENCE</scope>
    <source>
        <strain evidence="4">SING2019-196</strain>
    </source>
</reference>
<dbReference type="EMBL" id="BSYO01000003">
    <property type="protein sequence ID" value="GMH01446.1"/>
    <property type="molecule type" value="Genomic_DNA"/>
</dbReference>
<dbReference type="PANTHER" id="PTHR23070">
    <property type="entry name" value="BCS1 AAA-TYPE ATPASE"/>
    <property type="match status" value="1"/>
</dbReference>
<feature type="domain" description="AAA+ ATPase At3g28540-like C-terminal" evidence="3">
    <location>
        <begin position="234"/>
        <end position="281"/>
    </location>
</feature>
<proteinExistence type="predicted"/>
<comment type="caution">
    <text evidence="4">The sequence shown here is derived from an EMBL/GenBank/DDBJ whole genome shotgun (WGS) entry which is preliminary data.</text>
</comment>
<dbReference type="InterPro" id="IPR058017">
    <property type="entry name" value="At3g28540-like_C"/>
</dbReference>
<evidence type="ECO:0000256" key="1">
    <source>
        <dbReference type="ARBA" id="ARBA00022801"/>
    </source>
</evidence>
<protein>
    <submittedName>
        <fullName evidence="4">Uncharacterized protein</fullName>
    </submittedName>
</protein>
<name>A0AAD3RZ73_NEPGR</name>
<gene>
    <name evidence="4" type="ORF">Nepgr_003285</name>
</gene>
<dbReference type="Pfam" id="PF14363">
    <property type="entry name" value="AAA_assoc"/>
    <property type="match status" value="1"/>
</dbReference>
<accession>A0AAD3RZ73</accession>
<evidence type="ECO:0000259" key="2">
    <source>
        <dbReference type="Pfam" id="PF14363"/>
    </source>
</evidence>
<evidence type="ECO:0000259" key="3">
    <source>
        <dbReference type="Pfam" id="PF25568"/>
    </source>
</evidence>
<evidence type="ECO:0000313" key="5">
    <source>
        <dbReference type="Proteomes" id="UP001279734"/>
    </source>
</evidence>
<dbReference type="Proteomes" id="UP001279734">
    <property type="component" value="Unassembled WGS sequence"/>
</dbReference>
<keyword evidence="5" id="KW-1185">Reference proteome</keyword>
<dbReference type="InterPro" id="IPR025753">
    <property type="entry name" value="AAA_N_dom"/>
</dbReference>
<dbReference type="GO" id="GO:0016787">
    <property type="term" value="F:hydrolase activity"/>
    <property type="evidence" value="ECO:0007669"/>
    <property type="project" value="UniProtKB-KW"/>
</dbReference>
<keyword evidence="1" id="KW-0378">Hydrolase</keyword>
<dbReference type="InterPro" id="IPR050747">
    <property type="entry name" value="Mitochondrial_chaperone_BCS1"/>
</dbReference>